<feature type="transmembrane region" description="Helical" evidence="6">
    <location>
        <begin position="30"/>
        <end position="49"/>
    </location>
</feature>
<organism evidence="7">
    <name type="scientific">Blautia hansenii</name>
    <name type="common">Ruminococcus hansenii</name>
    <dbReference type="NCBI Taxonomy" id="1322"/>
    <lineage>
        <taxon>Bacteria</taxon>
        <taxon>Bacillati</taxon>
        <taxon>Bacillota</taxon>
        <taxon>Clostridia</taxon>
        <taxon>Lachnospirales</taxon>
        <taxon>Lachnospiraceae</taxon>
        <taxon>Blautia</taxon>
    </lineage>
</organism>
<accession>A0A6N2T5X2</accession>
<dbReference type="PANTHER" id="PTHR33931:SF2">
    <property type="entry name" value="HOLIN-LIKE PROTEIN CIDA"/>
    <property type="match status" value="1"/>
</dbReference>
<feature type="transmembrane region" description="Helical" evidence="6">
    <location>
        <begin position="87"/>
        <end position="111"/>
    </location>
</feature>
<sequence>MKILRQFSIILFLSFLGEGLKMLLPLPIPASVYGLMLMLLALCTGILKVEQVKDAAVFLIEIMPVMFIPAAVGLLESWDALRPVVVPVLMITVITTVIVIAVTGVVTQIMIRKRRKKDERISE</sequence>
<evidence type="ECO:0000313" key="7">
    <source>
        <dbReference type="EMBL" id="VYS99195.1"/>
    </source>
</evidence>
<reference evidence="7" key="1">
    <citation type="submission" date="2019-11" db="EMBL/GenBank/DDBJ databases">
        <authorList>
            <person name="Feng L."/>
        </authorList>
    </citation>
    <scope>NUCLEOTIDE SEQUENCE</scope>
    <source>
        <strain evidence="7">BhanseniiLFYP23</strain>
    </source>
</reference>
<dbReference type="RefSeq" id="WP_004220902.1">
    <property type="nucleotide sequence ID" value="NZ_CACRSY010000009.1"/>
</dbReference>
<evidence type="ECO:0000256" key="5">
    <source>
        <dbReference type="ARBA" id="ARBA00023136"/>
    </source>
</evidence>
<feature type="transmembrane region" description="Helical" evidence="6">
    <location>
        <begin position="7"/>
        <end position="24"/>
    </location>
</feature>
<dbReference type="AlphaFoldDB" id="A0A6N2T5X2"/>
<keyword evidence="4 6" id="KW-1133">Transmembrane helix</keyword>
<evidence type="ECO:0000256" key="4">
    <source>
        <dbReference type="ARBA" id="ARBA00022989"/>
    </source>
</evidence>
<feature type="transmembrane region" description="Helical" evidence="6">
    <location>
        <begin position="56"/>
        <end position="75"/>
    </location>
</feature>
<keyword evidence="3 6" id="KW-0812">Transmembrane</keyword>
<evidence type="ECO:0000256" key="2">
    <source>
        <dbReference type="ARBA" id="ARBA00022475"/>
    </source>
</evidence>
<dbReference type="EMBL" id="CACRSY010000009">
    <property type="protein sequence ID" value="VYS99195.1"/>
    <property type="molecule type" value="Genomic_DNA"/>
</dbReference>
<evidence type="ECO:0000256" key="6">
    <source>
        <dbReference type="SAM" id="Phobius"/>
    </source>
</evidence>
<keyword evidence="2" id="KW-1003">Cell membrane</keyword>
<protein>
    <submittedName>
        <fullName evidence="7">Antiholin-like protein LrgA</fullName>
    </submittedName>
</protein>
<gene>
    <name evidence="7" type="primary">lrgA</name>
    <name evidence="7" type="ORF">BHLFYP23_02371</name>
</gene>
<keyword evidence="5 6" id="KW-0472">Membrane</keyword>
<comment type="subcellular location">
    <subcellularLocation>
        <location evidence="1">Cell membrane</location>
        <topology evidence="1">Multi-pass membrane protein</topology>
    </subcellularLocation>
</comment>
<dbReference type="PANTHER" id="PTHR33931">
    <property type="entry name" value="HOLIN-LIKE PROTEIN CIDA-RELATED"/>
    <property type="match status" value="1"/>
</dbReference>
<proteinExistence type="predicted"/>
<evidence type="ECO:0000256" key="3">
    <source>
        <dbReference type="ARBA" id="ARBA00022692"/>
    </source>
</evidence>
<dbReference type="InterPro" id="IPR005538">
    <property type="entry name" value="LrgA/CidA"/>
</dbReference>
<evidence type="ECO:0000256" key="1">
    <source>
        <dbReference type="ARBA" id="ARBA00004651"/>
    </source>
</evidence>
<dbReference type="Pfam" id="PF03788">
    <property type="entry name" value="LrgA"/>
    <property type="match status" value="1"/>
</dbReference>
<name>A0A6N2T5X2_BLAHA</name>
<dbReference type="GO" id="GO:0005886">
    <property type="term" value="C:plasma membrane"/>
    <property type="evidence" value="ECO:0007669"/>
    <property type="project" value="UniProtKB-SubCell"/>
</dbReference>